<comment type="similarity">
    <text evidence="1">Belongs to the 'phage' integrase family.</text>
</comment>
<dbReference type="Pfam" id="PF22022">
    <property type="entry name" value="Phage_int_M"/>
    <property type="match status" value="1"/>
</dbReference>
<dbReference type="InterPro" id="IPR053876">
    <property type="entry name" value="Phage_int_M"/>
</dbReference>
<dbReference type="PROSITE" id="PS51898">
    <property type="entry name" value="TYR_RECOMBINASE"/>
    <property type="match status" value="1"/>
</dbReference>
<gene>
    <name evidence="6" type="ORF">RGQ13_01730</name>
</gene>
<organism evidence="6 7">
    <name type="scientific">Thalassotalea psychrophila</name>
    <dbReference type="NCBI Taxonomy" id="3065647"/>
    <lineage>
        <taxon>Bacteria</taxon>
        <taxon>Pseudomonadati</taxon>
        <taxon>Pseudomonadota</taxon>
        <taxon>Gammaproteobacteria</taxon>
        <taxon>Alteromonadales</taxon>
        <taxon>Colwelliaceae</taxon>
        <taxon>Thalassotalea</taxon>
    </lineage>
</organism>
<evidence type="ECO:0000256" key="4">
    <source>
        <dbReference type="ARBA" id="ARBA00023172"/>
    </source>
</evidence>
<dbReference type="Gene3D" id="1.10.443.10">
    <property type="entry name" value="Intergrase catalytic core"/>
    <property type="match status" value="1"/>
</dbReference>
<keyword evidence="3" id="KW-0238">DNA-binding</keyword>
<dbReference type="PANTHER" id="PTHR30629:SF2">
    <property type="entry name" value="PROPHAGE INTEGRASE INTS-RELATED"/>
    <property type="match status" value="1"/>
</dbReference>
<sequence length="395" mass="45391">MAYKLNDKQIRALLKQGKPGHHNVARGLYFRISNEGTGFWSVKYTIMKRRREMSIGRFPELSLADANLKSLQIAAEVRQGIDPLEERERESNGSFQIIDNLAEDWLKDCHKRLKHPKIPQRVYRKEIAPIIGKMALVSVKPLDVRRILNLIVDSNRPTIANDTLGYLKQMFRHGIKLGLLESNPAEAFSYTDAGGVEKSRSRALSFDEIKTTFKILRDNTDQFVPQNYLALCLLLSLGIRKEELVAAKWKEFDLDKQTWHLTKERTKTGAEITIPLSSNCVMWLNTLKVLAFGSEFVFPNRRASKRSAHMSHDTLNAAVNKQFNLGNLSVEHFTIHDLRRTCRSLLAEIGTPSHIAERCVNHKIKGVEGIYDRYDYFDERKKALKKLSTRLEIFI</sequence>
<evidence type="ECO:0000256" key="2">
    <source>
        <dbReference type="ARBA" id="ARBA00022908"/>
    </source>
</evidence>
<dbReference type="PANTHER" id="PTHR30629">
    <property type="entry name" value="PROPHAGE INTEGRASE"/>
    <property type="match status" value="1"/>
</dbReference>
<dbReference type="Gene3D" id="3.30.160.390">
    <property type="entry name" value="Integrase, DNA-binding domain"/>
    <property type="match status" value="1"/>
</dbReference>
<protein>
    <submittedName>
        <fullName evidence="6">Tyrosine-type recombinase/integrase</fullName>
    </submittedName>
</protein>
<proteinExistence type="inferred from homology"/>
<dbReference type="InterPro" id="IPR050808">
    <property type="entry name" value="Phage_Integrase"/>
</dbReference>
<evidence type="ECO:0000313" key="7">
    <source>
        <dbReference type="Proteomes" id="UP001258994"/>
    </source>
</evidence>
<dbReference type="SUPFAM" id="SSF56349">
    <property type="entry name" value="DNA breaking-rejoining enzymes"/>
    <property type="match status" value="1"/>
</dbReference>
<dbReference type="Gene3D" id="1.10.150.130">
    <property type="match status" value="1"/>
</dbReference>
<dbReference type="InterPro" id="IPR025166">
    <property type="entry name" value="Integrase_DNA_bind_dom"/>
</dbReference>
<dbReference type="InterPro" id="IPR013762">
    <property type="entry name" value="Integrase-like_cat_sf"/>
</dbReference>
<dbReference type="InterPro" id="IPR011010">
    <property type="entry name" value="DNA_brk_join_enz"/>
</dbReference>
<name>A0ABY9TV64_9GAMM</name>
<accession>A0ABY9TV64</accession>
<dbReference type="InterPro" id="IPR002104">
    <property type="entry name" value="Integrase_catalytic"/>
</dbReference>
<keyword evidence="2" id="KW-0229">DNA integration</keyword>
<keyword evidence="4" id="KW-0233">DNA recombination</keyword>
<dbReference type="CDD" id="cd00801">
    <property type="entry name" value="INT_P4_C"/>
    <property type="match status" value="1"/>
</dbReference>
<dbReference type="Proteomes" id="UP001258994">
    <property type="component" value="Chromosome"/>
</dbReference>
<reference evidence="7" key="1">
    <citation type="submission" date="2023-09" db="EMBL/GenBank/DDBJ databases">
        <authorList>
            <person name="Li S."/>
            <person name="Li X."/>
            <person name="Zhang C."/>
            <person name="Zhao Z."/>
        </authorList>
    </citation>
    <scope>NUCLEOTIDE SEQUENCE [LARGE SCALE GENOMIC DNA]</scope>
    <source>
        <strain evidence="7">SQ149</strain>
    </source>
</reference>
<dbReference type="InterPro" id="IPR010998">
    <property type="entry name" value="Integrase_recombinase_N"/>
</dbReference>
<dbReference type="EMBL" id="CP134145">
    <property type="protein sequence ID" value="WNC72727.1"/>
    <property type="molecule type" value="Genomic_DNA"/>
</dbReference>
<dbReference type="Pfam" id="PF00589">
    <property type="entry name" value="Phage_integrase"/>
    <property type="match status" value="1"/>
</dbReference>
<evidence type="ECO:0000256" key="3">
    <source>
        <dbReference type="ARBA" id="ARBA00023125"/>
    </source>
</evidence>
<keyword evidence="7" id="KW-1185">Reference proteome</keyword>
<dbReference type="Pfam" id="PF13356">
    <property type="entry name" value="Arm-DNA-bind_3"/>
    <property type="match status" value="1"/>
</dbReference>
<evidence type="ECO:0000259" key="5">
    <source>
        <dbReference type="PROSITE" id="PS51898"/>
    </source>
</evidence>
<evidence type="ECO:0000256" key="1">
    <source>
        <dbReference type="ARBA" id="ARBA00008857"/>
    </source>
</evidence>
<evidence type="ECO:0000313" key="6">
    <source>
        <dbReference type="EMBL" id="WNC72727.1"/>
    </source>
</evidence>
<feature type="domain" description="Tyr recombinase" evidence="5">
    <location>
        <begin position="199"/>
        <end position="385"/>
    </location>
</feature>
<dbReference type="InterPro" id="IPR038488">
    <property type="entry name" value="Integrase_DNA-bd_sf"/>
</dbReference>
<dbReference type="RefSeq" id="WP_348391843.1">
    <property type="nucleotide sequence ID" value="NZ_CP134145.1"/>
</dbReference>